<dbReference type="OMA" id="YVFHSVD"/>
<dbReference type="HOGENOM" id="CLU_016423_0_1_1"/>
<protein>
    <recommendedName>
        <fullName evidence="6">PAN2-PAN3 deadenylation complex subunit PAN3</fullName>
    </recommendedName>
    <alternativeName>
        <fullName evidence="6">PAB1P-dependent poly(A)-specific ribonuclease</fullName>
    </alternativeName>
    <alternativeName>
        <fullName evidence="6">Poly(A)-nuclease deadenylation complex subunit 3</fullName>
        <shortName evidence="6">PAN deadenylation complex subunit 3</shortName>
    </alternativeName>
</protein>
<feature type="binding site" evidence="6">
    <location>
        <begin position="157"/>
        <end position="164"/>
    </location>
    <ligand>
        <name>ATP</name>
        <dbReference type="ChEBI" id="CHEBI:30616"/>
    </ligand>
</feature>
<dbReference type="GO" id="GO:0000932">
    <property type="term" value="C:P-body"/>
    <property type="evidence" value="ECO:0000318"/>
    <property type="project" value="GO_Central"/>
</dbReference>
<dbReference type="GO" id="GO:0008143">
    <property type="term" value="F:poly(A) binding"/>
    <property type="evidence" value="ECO:0000318"/>
    <property type="project" value="GO_Central"/>
</dbReference>
<keyword evidence="2 6" id="KW-0507">mRNA processing</keyword>
<comment type="subcellular location">
    <subcellularLocation>
        <location evidence="6">Cytoplasm</location>
        <location evidence="6">P-body</location>
    </subcellularLocation>
</comment>
<dbReference type="FunFam" id="1.20.5.5160:FF:000002">
    <property type="entry name" value="PAN2-PAN3 deadenylation complex subunit PAN3"/>
    <property type="match status" value="1"/>
</dbReference>
<keyword evidence="3 6" id="KW-0547">Nucleotide-binding</keyword>
<dbReference type="Gene3D" id="1.10.287.3700">
    <property type="match status" value="1"/>
</dbReference>
<dbReference type="PANTHER" id="PTHR12272:SF11">
    <property type="entry name" value="PAN2-PAN3 DEADENYLATION COMPLEX SUBUNIT PAN3"/>
    <property type="match status" value="1"/>
</dbReference>
<comment type="similarity">
    <text evidence="6">Belongs to the protein kinase superfamily. PAN3 family.</text>
</comment>
<organism evidence="8 9">
    <name type="scientific">Nematostella vectensis</name>
    <name type="common">Starlet sea anemone</name>
    <dbReference type="NCBI Taxonomy" id="45351"/>
    <lineage>
        <taxon>Eukaryota</taxon>
        <taxon>Metazoa</taxon>
        <taxon>Cnidaria</taxon>
        <taxon>Anthozoa</taxon>
        <taxon>Hexacorallia</taxon>
        <taxon>Actiniaria</taxon>
        <taxon>Edwardsiidae</taxon>
        <taxon>Nematostella</taxon>
    </lineage>
</organism>
<feature type="region of interest" description="Knob domain" evidence="6">
    <location>
        <begin position="387"/>
        <end position="482"/>
    </location>
</feature>
<dbReference type="InterPro" id="IPR041332">
    <property type="entry name" value="Pan3_CK"/>
</dbReference>
<dbReference type="AlphaFoldDB" id="A7SCD7"/>
<evidence type="ECO:0000259" key="7">
    <source>
        <dbReference type="Pfam" id="PF18101"/>
    </source>
</evidence>
<dbReference type="EMBL" id="DS469622">
    <property type="protein sequence ID" value="EDO38667.1"/>
    <property type="molecule type" value="Genomic_DNA"/>
</dbReference>
<keyword evidence="5 6" id="KW-0175">Coiled coil</keyword>
<sequence length="482" mass="53745">MLPSFHAYVGEQSHLAHLQNYQSRSNTFSMSSSLRQELLNQHTLSMASLNPDDTNYVLGVPQEVDSYHTLCPLEPLDTPTDQAQRTFGYITTCYKAINSKDGLLYVLRRVHGFRLVNAKSMVIVDQWKKISHSNLVSLREVFTSKAFGDNSLVFVYDYHPGAETLLSRHFSGPDSTLPVNADGSLAFPAPNRAGMPGANRGGSRHGLMPERLIWSYIIQLSSALRAIHSAGLPCRMIDPSKILLIGNSRLRINGCGIFDILSFDPSNSSNAMIPHFQQEDLTSLGKLVLALASCYSLQSIQREHIQQSLEYVAMNYSSDLKNLVIYLLSNQMTTHLKSVNDIMPMIGARFYTQLEAAQVKCDVMEGELAKEMENGRLLRLLTKLGVVNERPELGMDPSWSETGDRYLLKLFRDHVFHQVTDAGTPVVDLSHVVTCLNKLDAGSPEKICLMSRDEQSVLVVSYRDLHNCLESAFNEVLSSSLS</sequence>
<comment type="domain">
    <text evidence="6">The pseudokinase domain, the coiled-coil (CC), and C-terminal knob domain (CK) form a structural unit (PKC) that forms an extensive high-affinity interaction surface for PAN2.</text>
</comment>
<keyword evidence="9" id="KW-1185">Reference proteome</keyword>
<comment type="domain">
    <text evidence="6">The N-terminal zinc finger binds to poly(A) RNA.</text>
</comment>
<dbReference type="STRING" id="45351.A7SCD7"/>
<evidence type="ECO:0000256" key="6">
    <source>
        <dbReference type="HAMAP-Rule" id="MF_03181"/>
    </source>
</evidence>
<keyword evidence="4 6" id="KW-0067">ATP-binding</keyword>
<proteinExistence type="inferred from homology"/>
<dbReference type="Proteomes" id="UP000001593">
    <property type="component" value="Unassembled WGS sequence"/>
</dbReference>
<dbReference type="FunFam" id="1.10.510.10:FF:000168">
    <property type="entry name" value="PAN2-PAN3 deadenylation complex subunit PAN3"/>
    <property type="match status" value="1"/>
</dbReference>
<evidence type="ECO:0000256" key="1">
    <source>
        <dbReference type="ARBA" id="ARBA00022490"/>
    </source>
</evidence>
<feature type="binding site" evidence="6">
    <location>
        <position position="108"/>
    </location>
    <ligand>
        <name>ATP</name>
        <dbReference type="ChEBI" id="CHEBI:30616"/>
    </ligand>
</feature>
<dbReference type="InParanoid" id="A7SCD7"/>
<comment type="caution">
    <text evidence="6">Lacks conserved residue(s) required for the propagation of feature annotation.</text>
</comment>
<feature type="binding site" evidence="6">
    <location>
        <begin position="240"/>
        <end position="241"/>
    </location>
    <ligand>
        <name>ATP</name>
        <dbReference type="ChEBI" id="CHEBI:30616"/>
    </ligand>
</feature>
<dbReference type="PhylomeDB" id="A7SCD7"/>
<dbReference type="InterPro" id="IPR030844">
    <property type="entry name" value="PAN3"/>
</dbReference>
<dbReference type="HAMAP" id="MF_03181">
    <property type="entry name" value="PAN3"/>
    <property type="match status" value="1"/>
</dbReference>
<comment type="domain">
    <text evidence="6">Contains a pseudokinase domain. The protein kinase domain is predicted to be catalytically inactive because some of the residues important for catalytic activity are substituted and it lacks the equivalent of the binding site for a peptide substrate. However, it has retained an ATP-binding site and ATP-binding is required for mRNA degradation, stimulating the activity of the PAN2 nuclease in vitro. The nucleotide-binding site is juxtaposed to the RNase active site of PAN2 in the complex and may actually bind nucleosides of a poly(A) RNA rather than ATP, feeding the poly(A)-tail to the active site of the deadenylase and thus increasing the efficiency with which this distributive enzyme degrades oligo(A) RNAs.</text>
</comment>
<dbReference type="PANTHER" id="PTHR12272">
    <property type="entry name" value="DEADENYLATION COMPLEX SUBUNIT PAN3"/>
    <property type="match status" value="1"/>
</dbReference>
<evidence type="ECO:0000256" key="4">
    <source>
        <dbReference type="ARBA" id="ARBA00022840"/>
    </source>
</evidence>
<comment type="function">
    <text evidence="6">Regulatory subunit of the poly(A)-nuclease (PAN) deadenylation complex, one of two cytoplasmic mRNA deadenylases involved in general and miRNA-mediated mRNA turnover. PAN specifically shortens poly(A) tails of RNA and the activity is stimulated by poly(A)-binding protein (PABP). PAN deadenylation is followed by rapid degradation of the shortened mRNA tails by the CCR4-NOT complex. Deadenylated mRNAs are then degraded by two alternative mechanisms, namely exosome-mediated 3'-5' exonucleolytic degradation, or deadenlyation-dependent mRNA decaping and subsequent 5'-3' exonucleolytic degradation by XRN1. PAN3 acts as a positive regulator for PAN activity, recruiting the catalytic subunit PAN2 to mRNA via its interaction with RNA and PABP, and to miRNA targets via its interaction with GW182 family proteins.</text>
</comment>
<accession>A7SCD7</accession>
<dbReference type="InterPro" id="IPR011009">
    <property type="entry name" value="Kinase-like_dom_sf"/>
</dbReference>
<reference evidence="8 9" key="1">
    <citation type="journal article" date="2007" name="Science">
        <title>Sea anemone genome reveals ancestral eumetazoan gene repertoire and genomic organization.</title>
        <authorList>
            <person name="Putnam N.H."/>
            <person name="Srivastava M."/>
            <person name="Hellsten U."/>
            <person name="Dirks B."/>
            <person name="Chapman J."/>
            <person name="Salamov A."/>
            <person name="Terry A."/>
            <person name="Shapiro H."/>
            <person name="Lindquist E."/>
            <person name="Kapitonov V.V."/>
            <person name="Jurka J."/>
            <person name="Genikhovich G."/>
            <person name="Grigoriev I.V."/>
            <person name="Lucas S.M."/>
            <person name="Steele R.E."/>
            <person name="Finnerty J.R."/>
            <person name="Technau U."/>
            <person name="Martindale M.Q."/>
            <person name="Rokhsar D.S."/>
        </authorList>
    </citation>
    <scope>NUCLEOTIDE SEQUENCE [LARGE SCALE GENOMIC DNA]</scope>
    <source>
        <strain evidence="9">CH2 X CH6</strain>
    </source>
</reference>
<dbReference type="GO" id="GO:0000289">
    <property type="term" value="P:nuclear-transcribed mRNA poly(A) tail shortening"/>
    <property type="evidence" value="ECO:0000318"/>
    <property type="project" value="GO_Central"/>
</dbReference>
<evidence type="ECO:0000256" key="2">
    <source>
        <dbReference type="ARBA" id="ARBA00022664"/>
    </source>
</evidence>
<dbReference type="SUPFAM" id="SSF56112">
    <property type="entry name" value="Protein kinase-like (PK-like)"/>
    <property type="match status" value="1"/>
</dbReference>
<evidence type="ECO:0000256" key="5">
    <source>
        <dbReference type="ARBA" id="ARBA00023054"/>
    </source>
</evidence>
<dbReference type="GO" id="GO:0031251">
    <property type="term" value="C:PAN complex"/>
    <property type="evidence" value="ECO:0000318"/>
    <property type="project" value="GO_Central"/>
</dbReference>
<evidence type="ECO:0000256" key="3">
    <source>
        <dbReference type="ARBA" id="ARBA00022741"/>
    </source>
</evidence>
<evidence type="ECO:0000313" key="9">
    <source>
        <dbReference type="Proteomes" id="UP000001593"/>
    </source>
</evidence>
<dbReference type="GO" id="GO:0005524">
    <property type="term" value="F:ATP binding"/>
    <property type="evidence" value="ECO:0007669"/>
    <property type="project" value="UniProtKB-UniRule"/>
</dbReference>
<comment type="subunit">
    <text evidence="6">Homodimer. Forms a heterotrimer with a catalytic subunit PAN2 to form the poly(A)-nuclease (PAN) deadenylation complex. Interacts (via PAM-2 motif) with poly(A)-binding protein (via PABC domain), conferring substrate specificity of the enzyme complex.</text>
</comment>
<feature type="domain" description="Pan3 C-terminal knob" evidence="7">
    <location>
        <begin position="339"/>
        <end position="475"/>
    </location>
</feature>
<dbReference type="GO" id="GO:0006397">
    <property type="term" value="P:mRNA processing"/>
    <property type="evidence" value="ECO:0007669"/>
    <property type="project" value="UniProtKB-KW"/>
</dbReference>
<dbReference type="Pfam" id="PF18101">
    <property type="entry name" value="Pan3_CK"/>
    <property type="match status" value="1"/>
</dbReference>
<keyword evidence="1 6" id="KW-0963">Cytoplasm</keyword>
<dbReference type="GO" id="GO:0010606">
    <property type="term" value="P:positive regulation of cytoplasmic mRNA processing body assembly"/>
    <property type="evidence" value="ECO:0007669"/>
    <property type="project" value="UniProtKB-UniRule"/>
</dbReference>
<evidence type="ECO:0000313" key="8">
    <source>
        <dbReference type="EMBL" id="EDO38667.1"/>
    </source>
</evidence>
<gene>
    <name evidence="6" type="primary">PAN3</name>
    <name evidence="8" type="ORF">NEMVEDRAFT_v1g188136</name>
</gene>
<dbReference type="Gene3D" id="1.20.5.5160">
    <property type="match status" value="1"/>
</dbReference>
<dbReference type="Gene3D" id="1.10.510.10">
    <property type="entry name" value="Transferase(Phosphotransferase) domain 1"/>
    <property type="match status" value="1"/>
</dbReference>
<dbReference type="eggNOG" id="KOG3741">
    <property type="taxonomic scope" value="Eukaryota"/>
</dbReference>
<name>A7SCD7_NEMVE</name>
<feature type="coiled-coil region" evidence="6">
    <location>
        <begin position="348"/>
        <end position="386"/>
    </location>
</feature>
<dbReference type="FunFam" id="1.10.287.3700:FF:000001">
    <property type="entry name" value="PAN2-PAN3 deadenylation complex subunit PAN3"/>
    <property type="match status" value="1"/>
</dbReference>